<dbReference type="GO" id="GO:0042026">
    <property type="term" value="P:protein refolding"/>
    <property type="evidence" value="ECO:0007669"/>
    <property type="project" value="TreeGrafter"/>
</dbReference>
<dbReference type="InterPro" id="IPR036869">
    <property type="entry name" value="J_dom_sf"/>
</dbReference>
<dbReference type="Pfam" id="PF01556">
    <property type="entry name" value="DnaJ_C"/>
    <property type="match status" value="1"/>
</dbReference>
<dbReference type="PANTHER" id="PTHR43096:SF48">
    <property type="entry name" value="CHAPERONE PROTEIN DNAJ"/>
    <property type="match status" value="1"/>
</dbReference>
<dbReference type="PROSITE" id="PS50076">
    <property type="entry name" value="DNAJ_2"/>
    <property type="match status" value="1"/>
</dbReference>
<evidence type="ECO:0000313" key="4">
    <source>
        <dbReference type="Proteomes" id="UP000218418"/>
    </source>
</evidence>
<gene>
    <name evidence="3" type="ORF">NIES267_35680</name>
</gene>
<feature type="domain" description="J" evidence="2">
    <location>
        <begin position="8"/>
        <end position="73"/>
    </location>
</feature>
<sequence>MAATDFKDYYQILGVNKGASQEDIKKAFRKLARKYHPDVNQGNKQAEARFKEVNEAYEVLSDPEKRQKYDQFGQYWKQAGGFPGGAGAGGGGAGVDMNGFDFGQYSSFDDFINELLGRFGGGNRGGGQSYSYRTSPGAGGYGGFNDFGGFQDMGRGAAQDSEATITLTYAEAFNGVQKRFNLGSETIDVRIPAGAKTGSRLRVKGKGPVSPLNQKRGDLYLVVELGNHPFFKFDGDNLLCEVEITPDEAVLGGTIEVPTPDGMVDVKLPPGIRSGQTLRLRGKGWRNPKGGRTDQLVKIAIATPKDISNQEREYYEKIRDIRTFKPRSNLHKFKL</sequence>
<evidence type="ECO:0000256" key="1">
    <source>
        <dbReference type="ARBA" id="ARBA00023186"/>
    </source>
</evidence>
<dbReference type="EMBL" id="AP018227">
    <property type="protein sequence ID" value="BAY84072.1"/>
    <property type="molecule type" value="Genomic_DNA"/>
</dbReference>
<dbReference type="SMART" id="SM00271">
    <property type="entry name" value="DnaJ"/>
    <property type="match status" value="1"/>
</dbReference>
<dbReference type="CDD" id="cd06257">
    <property type="entry name" value="DnaJ"/>
    <property type="match status" value="1"/>
</dbReference>
<evidence type="ECO:0000259" key="2">
    <source>
        <dbReference type="PROSITE" id="PS50076"/>
    </source>
</evidence>
<dbReference type="GO" id="GO:0051082">
    <property type="term" value="F:unfolded protein binding"/>
    <property type="evidence" value="ECO:0007669"/>
    <property type="project" value="InterPro"/>
</dbReference>
<protein>
    <submittedName>
        <fullName evidence="3">Heat shock protein DnaJ domain-containing protein</fullName>
    </submittedName>
</protein>
<keyword evidence="1" id="KW-0143">Chaperone</keyword>
<dbReference type="Pfam" id="PF00226">
    <property type="entry name" value="DnaJ"/>
    <property type="match status" value="1"/>
</dbReference>
<dbReference type="Proteomes" id="UP000218418">
    <property type="component" value="Chromosome"/>
</dbReference>
<name>A0A1Z4LS53_9CYAN</name>
<dbReference type="SUPFAM" id="SSF49493">
    <property type="entry name" value="HSP40/DnaJ peptide-binding domain"/>
    <property type="match status" value="2"/>
</dbReference>
<dbReference type="InterPro" id="IPR018253">
    <property type="entry name" value="DnaJ_domain_CS"/>
</dbReference>
<reference evidence="3 4" key="1">
    <citation type="submission" date="2017-06" db="EMBL/GenBank/DDBJ databases">
        <title>Genome sequencing of cyanobaciteial culture collection at National Institute for Environmental Studies (NIES).</title>
        <authorList>
            <person name="Hirose Y."/>
            <person name="Shimura Y."/>
            <person name="Fujisawa T."/>
            <person name="Nakamura Y."/>
            <person name="Kawachi M."/>
        </authorList>
    </citation>
    <scope>NUCLEOTIDE SEQUENCE [LARGE SCALE GENOMIC DNA]</scope>
    <source>
        <strain evidence="3 4">NIES-267</strain>
    </source>
</reference>
<organism evidence="3 4">
    <name type="scientific">Calothrix parasitica NIES-267</name>
    <dbReference type="NCBI Taxonomy" id="1973488"/>
    <lineage>
        <taxon>Bacteria</taxon>
        <taxon>Bacillati</taxon>
        <taxon>Cyanobacteriota</taxon>
        <taxon>Cyanophyceae</taxon>
        <taxon>Nostocales</taxon>
        <taxon>Calotrichaceae</taxon>
        <taxon>Calothrix</taxon>
    </lineage>
</organism>
<dbReference type="GO" id="GO:0005737">
    <property type="term" value="C:cytoplasm"/>
    <property type="evidence" value="ECO:0007669"/>
    <property type="project" value="TreeGrafter"/>
</dbReference>
<dbReference type="CDD" id="cd10747">
    <property type="entry name" value="DnaJ_C"/>
    <property type="match status" value="1"/>
</dbReference>
<dbReference type="InterPro" id="IPR008971">
    <property type="entry name" value="HSP40/DnaJ_pept-bd"/>
</dbReference>
<keyword evidence="4" id="KW-1185">Reference proteome</keyword>
<accession>A0A1Z4LS53</accession>
<dbReference type="PANTHER" id="PTHR43096">
    <property type="entry name" value="DNAJ HOMOLOG 1, MITOCHONDRIAL-RELATED"/>
    <property type="match status" value="1"/>
</dbReference>
<dbReference type="Gene3D" id="1.10.287.110">
    <property type="entry name" value="DnaJ domain"/>
    <property type="match status" value="1"/>
</dbReference>
<dbReference type="FunFam" id="1.10.287.110:FF:000034">
    <property type="entry name" value="Chaperone protein DnaJ"/>
    <property type="match status" value="1"/>
</dbReference>
<evidence type="ECO:0000313" key="3">
    <source>
        <dbReference type="EMBL" id="BAY84072.1"/>
    </source>
</evidence>
<keyword evidence="3" id="KW-0346">Stress response</keyword>
<dbReference type="PRINTS" id="PR00625">
    <property type="entry name" value="JDOMAIN"/>
</dbReference>
<dbReference type="OrthoDB" id="9779889at2"/>
<dbReference type="InterPro" id="IPR002939">
    <property type="entry name" value="DnaJ_C"/>
</dbReference>
<dbReference type="InterPro" id="IPR001623">
    <property type="entry name" value="DnaJ_domain"/>
</dbReference>
<dbReference type="SUPFAM" id="SSF46565">
    <property type="entry name" value="Chaperone J-domain"/>
    <property type="match status" value="1"/>
</dbReference>
<proteinExistence type="predicted"/>
<dbReference type="AlphaFoldDB" id="A0A1Z4LS53"/>
<dbReference type="PROSITE" id="PS00636">
    <property type="entry name" value="DNAJ_1"/>
    <property type="match status" value="1"/>
</dbReference>
<dbReference type="FunFam" id="2.60.260.20:FF:000013">
    <property type="entry name" value="DnaJ subfamily B member 11"/>
    <property type="match status" value="1"/>
</dbReference>
<dbReference type="Gene3D" id="2.60.260.20">
    <property type="entry name" value="Urease metallochaperone UreE, N-terminal domain"/>
    <property type="match status" value="2"/>
</dbReference>